<organism evidence="3 4">
    <name type="scientific">Periconia macrospinosa</name>
    <dbReference type="NCBI Taxonomy" id="97972"/>
    <lineage>
        <taxon>Eukaryota</taxon>
        <taxon>Fungi</taxon>
        <taxon>Dikarya</taxon>
        <taxon>Ascomycota</taxon>
        <taxon>Pezizomycotina</taxon>
        <taxon>Dothideomycetes</taxon>
        <taxon>Pleosporomycetidae</taxon>
        <taxon>Pleosporales</taxon>
        <taxon>Massarineae</taxon>
        <taxon>Periconiaceae</taxon>
        <taxon>Periconia</taxon>
    </lineage>
</organism>
<dbReference type="Gene3D" id="1.25.40.10">
    <property type="entry name" value="Tetratricopeptide repeat domain"/>
    <property type="match status" value="3"/>
</dbReference>
<evidence type="ECO:0000256" key="1">
    <source>
        <dbReference type="SAM" id="MobiDB-lite"/>
    </source>
</evidence>
<dbReference type="AlphaFoldDB" id="A0A2V1DVD2"/>
<reference evidence="3 4" key="1">
    <citation type="journal article" date="2018" name="Sci. Rep.">
        <title>Comparative genomics provides insights into the lifestyle and reveals functional heterogeneity of dark septate endophytic fungi.</title>
        <authorList>
            <person name="Knapp D.G."/>
            <person name="Nemeth J.B."/>
            <person name="Barry K."/>
            <person name="Hainaut M."/>
            <person name="Henrissat B."/>
            <person name="Johnson J."/>
            <person name="Kuo A."/>
            <person name="Lim J.H.P."/>
            <person name="Lipzen A."/>
            <person name="Nolan M."/>
            <person name="Ohm R.A."/>
            <person name="Tamas L."/>
            <person name="Grigoriev I.V."/>
            <person name="Spatafora J.W."/>
            <person name="Nagy L.G."/>
            <person name="Kovacs G.M."/>
        </authorList>
    </citation>
    <scope>NUCLEOTIDE SEQUENCE [LARGE SCALE GENOMIC DNA]</scope>
    <source>
        <strain evidence="3 4">DSE2036</strain>
    </source>
</reference>
<feature type="compositionally biased region" description="Polar residues" evidence="1">
    <location>
        <begin position="964"/>
        <end position="980"/>
    </location>
</feature>
<evidence type="ECO:0000259" key="2">
    <source>
        <dbReference type="Pfam" id="PF00931"/>
    </source>
</evidence>
<proteinExistence type="predicted"/>
<dbReference type="InterPro" id="IPR027417">
    <property type="entry name" value="P-loop_NTPase"/>
</dbReference>
<dbReference type="PANTHER" id="PTHR46082">
    <property type="entry name" value="ATP/GTP-BINDING PROTEIN-RELATED"/>
    <property type="match status" value="1"/>
</dbReference>
<evidence type="ECO:0000313" key="4">
    <source>
        <dbReference type="Proteomes" id="UP000244855"/>
    </source>
</evidence>
<dbReference type="SUPFAM" id="SSF52540">
    <property type="entry name" value="P-loop containing nucleoside triphosphate hydrolases"/>
    <property type="match status" value="1"/>
</dbReference>
<keyword evidence="4" id="KW-1185">Reference proteome</keyword>
<dbReference type="PRINTS" id="PR00381">
    <property type="entry name" value="KINESINLIGHT"/>
</dbReference>
<gene>
    <name evidence="3" type="ORF">DM02DRAFT_671770</name>
</gene>
<dbReference type="Pfam" id="PF00931">
    <property type="entry name" value="NB-ARC"/>
    <property type="match status" value="1"/>
</dbReference>
<feature type="compositionally biased region" description="Low complexity" evidence="1">
    <location>
        <begin position="356"/>
        <end position="370"/>
    </location>
</feature>
<accession>A0A2V1DVD2</accession>
<dbReference type="EMBL" id="KZ805368">
    <property type="protein sequence ID" value="PVI00780.1"/>
    <property type="molecule type" value="Genomic_DNA"/>
</dbReference>
<dbReference type="InterPro" id="IPR011990">
    <property type="entry name" value="TPR-like_helical_dom_sf"/>
</dbReference>
<feature type="domain" description="NB-ARC" evidence="2">
    <location>
        <begin position="69"/>
        <end position="235"/>
    </location>
</feature>
<dbReference type="PANTHER" id="PTHR46082:SF6">
    <property type="entry name" value="AAA+ ATPASE DOMAIN-CONTAINING PROTEIN-RELATED"/>
    <property type="match status" value="1"/>
</dbReference>
<dbReference type="Pfam" id="PF13424">
    <property type="entry name" value="TPR_12"/>
    <property type="match status" value="3"/>
</dbReference>
<dbReference type="Proteomes" id="UP000244855">
    <property type="component" value="Unassembled WGS sequence"/>
</dbReference>
<sequence>MASTSFGKGNCGFQAHTINGPVHVEYHPPLQRAETPPRPSAAIPFPRDVDFVERGTILDEVHRRHAVAGSWVALVGLGGVGKSQLAIEYAYRTRERSAVTWVLWAHASNAVRFEQSYREIADRVEIPERQDPKANIFKLVHDWLCSSKNQWLLVLDNVDDAHFLFDAPIVQQDEETNLRITSKPLRFYIPHSERGSVLITTRNQDAALQLAERRDIISVQPMNDAQASALFKRKLEEDEDPISINELAAALEYMPLAIVQAAAYISKRVPRSSVRQYLDEFRKSEHKRTSLLIRNERQLRRDREAKNSILVTWQISFEHIQLTRPSAADLLSLMSFFDRQGIPAALLRGRGAQTDASEQQQQQEANNPPSGEDSDTMSQSSEGDDKFEDDVVTLRNFCFISVERDSGNFRMHALVQLATRQWLKVHNQLEKWKQQSISNLYAVFPTDADSNWERCQVLFPHAKLAAGQQPQGASSLKKWAALLYYAASYAANAGDIVNAKALAIQSTDTRKTELGPDHRDTLWGMIMMAKTYSLEGQYTKAEALEVEVVETFQKKLGVDHLDTVATMGNLASTYNNQGRWEEAEALEVKVVEISKSKLGVDHPETLTSMVNLASTYSKQGRWREAEALEAKVLEIREGKLGVDHPDTLISMNNLSATYREQGRWEDAEMLDLHVLEARKKKFGPDHPYTLVSMGNLASTYGHQGRLSEAEALEMKRMEICEKKFGTDYPDTLTSMNNLSVTYKEQERWEDAEKLDLHVLEARKRKFGLDHPHTLASMGNLASTYSHQERWKEAEALEVEVVKISKSKLGVDHPETLISMGNLASTYSYQGRWKEAEALEVEVVEISKRKLGVGHPDTLASMDNLAVTFREQERWEEARALEEEARKVCKDKLSLDYPDMLKNTCIQALIYMDQRRWGEAEALMEEVVEACKNKLGVDHLTTLANIDILSRIRREEAEALRAETTDPSVANHHSTLSTGNNLVDIGESRDRGTEVVGLGSIPRGNDQDKSDSSNKQLLARKSILTDSLDCIDTEQVSPVSKRRRLL</sequence>
<evidence type="ECO:0000313" key="3">
    <source>
        <dbReference type="EMBL" id="PVI00780.1"/>
    </source>
</evidence>
<dbReference type="STRING" id="97972.A0A2V1DVD2"/>
<dbReference type="InterPro" id="IPR002182">
    <property type="entry name" value="NB-ARC"/>
</dbReference>
<name>A0A2V1DVD2_9PLEO</name>
<dbReference type="SUPFAM" id="SSF48452">
    <property type="entry name" value="TPR-like"/>
    <property type="match status" value="3"/>
</dbReference>
<protein>
    <submittedName>
        <fullName evidence="3">TPR-like protein</fullName>
    </submittedName>
</protein>
<dbReference type="Gene3D" id="3.40.50.300">
    <property type="entry name" value="P-loop containing nucleotide triphosphate hydrolases"/>
    <property type="match status" value="1"/>
</dbReference>
<dbReference type="GO" id="GO:0043531">
    <property type="term" value="F:ADP binding"/>
    <property type="evidence" value="ECO:0007669"/>
    <property type="project" value="InterPro"/>
</dbReference>
<feature type="region of interest" description="Disordered" evidence="1">
    <location>
        <begin position="958"/>
        <end position="1014"/>
    </location>
</feature>
<dbReference type="InterPro" id="IPR053137">
    <property type="entry name" value="NLR-like"/>
</dbReference>
<dbReference type="OrthoDB" id="20872at2759"/>
<dbReference type="Pfam" id="PF13374">
    <property type="entry name" value="TPR_10"/>
    <property type="match status" value="4"/>
</dbReference>
<feature type="region of interest" description="Disordered" evidence="1">
    <location>
        <begin position="350"/>
        <end position="385"/>
    </location>
</feature>